<feature type="transmembrane region" description="Helical" evidence="2">
    <location>
        <begin position="269"/>
        <end position="291"/>
    </location>
</feature>
<reference evidence="4" key="2">
    <citation type="submission" date="2017-10" db="EMBL/GenBank/DDBJ databases">
        <title>Ladona fulva Genome sequencing and assembly.</title>
        <authorList>
            <person name="Murali S."/>
            <person name="Richards S."/>
            <person name="Bandaranaike D."/>
            <person name="Bellair M."/>
            <person name="Blankenburg K."/>
            <person name="Chao H."/>
            <person name="Dinh H."/>
            <person name="Doddapaneni H."/>
            <person name="Dugan-Rocha S."/>
            <person name="Elkadiri S."/>
            <person name="Gnanaolivu R."/>
            <person name="Hernandez B."/>
            <person name="Skinner E."/>
            <person name="Javaid M."/>
            <person name="Lee S."/>
            <person name="Li M."/>
            <person name="Ming W."/>
            <person name="Munidasa M."/>
            <person name="Muniz J."/>
            <person name="Nguyen L."/>
            <person name="Hughes D."/>
            <person name="Osuji N."/>
            <person name="Pu L.-L."/>
            <person name="Puazo M."/>
            <person name="Qu C."/>
            <person name="Quiroz J."/>
            <person name="Raj R."/>
            <person name="Weissenberger G."/>
            <person name="Xin Y."/>
            <person name="Zou X."/>
            <person name="Han Y."/>
            <person name="Worley K."/>
            <person name="Muzny D."/>
            <person name="Gibbs R."/>
        </authorList>
    </citation>
    <scope>NUCLEOTIDE SEQUENCE</scope>
    <source>
        <strain evidence="4">Sampled in the wild</strain>
    </source>
</reference>
<dbReference type="Pfam" id="PF16414">
    <property type="entry name" value="NPC1_N"/>
    <property type="match status" value="1"/>
</dbReference>
<feature type="region of interest" description="Disordered" evidence="1">
    <location>
        <begin position="321"/>
        <end position="345"/>
    </location>
</feature>
<evidence type="ECO:0000313" key="4">
    <source>
        <dbReference type="EMBL" id="KAG8224453.1"/>
    </source>
</evidence>
<evidence type="ECO:0000256" key="1">
    <source>
        <dbReference type="SAM" id="MobiDB-lite"/>
    </source>
</evidence>
<evidence type="ECO:0000313" key="5">
    <source>
        <dbReference type="Proteomes" id="UP000792457"/>
    </source>
</evidence>
<keyword evidence="2" id="KW-0812">Transmembrane</keyword>
<dbReference type="GO" id="GO:0015485">
    <property type="term" value="F:cholesterol binding"/>
    <property type="evidence" value="ECO:0007669"/>
    <property type="project" value="TreeGrafter"/>
</dbReference>
<protein>
    <recommendedName>
        <fullName evidence="3">Niemann-Pick C1 N-terminal domain-containing protein</fullName>
    </recommendedName>
</protein>
<dbReference type="EMBL" id="KZ308197">
    <property type="protein sequence ID" value="KAG8224453.1"/>
    <property type="molecule type" value="Genomic_DNA"/>
</dbReference>
<organism evidence="4 5">
    <name type="scientific">Ladona fulva</name>
    <name type="common">Scarce chaser dragonfly</name>
    <name type="synonym">Libellula fulva</name>
    <dbReference type="NCBI Taxonomy" id="123851"/>
    <lineage>
        <taxon>Eukaryota</taxon>
        <taxon>Metazoa</taxon>
        <taxon>Ecdysozoa</taxon>
        <taxon>Arthropoda</taxon>
        <taxon>Hexapoda</taxon>
        <taxon>Insecta</taxon>
        <taxon>Pterygota</taxon>
        <taxon>Palaeoptera</taxon>
        <taxon>Odonata</taxon>
        <taxon>Epiprocta</taxon>
        <taxon>Anisoptera</taxon>
        <taxon>Libelluloidea</taxon>
        <taxon>Libellulidae</taxon>
        <taxon>Ladona</taxon>
    </lineage>
</organism>
<dbReference type="GO" id="GO:0005886">
    <property type="term" value="C:plasma membrane"/>
    <property type="evidence" value="ECO:0007669"/>
    <property type="project" value="TreeGrafter"/>
</dbReference>
<evidence type="ECO:0000256" key="2">
    <source>
        <dbReference type="SAM" id="Phobius"/>
    </source>
</evidence>
<gene>
    <name evidence="4" type="ORF">J437_LFUL003176</name>
</gene>
<proteinExistence type="predicted"/>
<dbReference type="InterPro" id="IPR032190">
    <property type="entry name" value="NPC1_N"/>
</dbReference>
<dbReference type="Proteomes" id="UP000792457">
    <property type="component" value="Unassembled WGS sequence"/>
</dbReference>
<feature type="non-terminal residue" evidence="4">
    <location>
        <position position="345"/>
    </location>
</feature>
<accession>A0A8K0JXZ1</accession>
<reference evidence="4" key="1">
    <citation type="submission" date="2013-04" db="EMBL/GenBank/DDBJ databases">
        <authorList>
            <person name="Qu J."/>
            <person name="Murali S.C."/>
            <person name="Bandaranaike D."/>
            <person name="Bellair M."/>
            <person name="Blankenburg K."/>
            <person name="Chao H."/>
            <person name="Dinh H."/>
            <person name="Doddapaneni H."/>
            <person name="Downs B."/>
            <person name="Dugan-Rocha S."/>
            <person name="Elkadiri S."/>
            <person name="Gnanaolivu R.D."/>
            <person name="Hernandez B."/>
            <person name="Javaid M."/>
            <person name="Jayaseelan J.C."/>
            <person name="Lee S."/>
            <person name="Li M."/>
            <person name="Ming W."/>
            <person name="Munidasa M."/>
            <person name="Muniz J."/>
            <person name="Nguyen L."/>
            <person name="Ongeri F."/>
            <person name="Osuji N."/>
            <person name="Pu L.-L."/>
            <person name="Puazo M."/>
            <person name="Qu C."/>
            <person name="Quiroz J."/>
            <person name="Raj R."/>
            <person name="Weissenberger G."/>
            <person name="Xin Y."/>
            <person name="Zou X."/>
            <person name="Han Y."/>
            <person name="Richards S."/>
            <person name="Worley K."/>
            <person name="Muzny D."/>
            <person name="Gibbs R."/>
        </authorList>
    </citation>
    <scope>NUCLEOTIDE SEQUENCE</scope>
    <source>
        <strain evidence="4">Sampled in the wild</strain>
    </source>
</reference>
<dbReference type="GO" id="GO:0030299">
    <property type="term" value="P:intestinal cholesterol absorption"/>
    <property type="evidence" value="ECO:0007669"/>
    <property type="project" value="TreeGrafter"/>
</dbReference>
<dbReference type="OrthoDB" id="6510177at2759"/>
<keyword evidence="2" id="KW-1133">Transmembrane helix</keyword>
<feature type="domain" description="Niemann-Pick C1 N-terminal" evidence="3">
    <location>
        <begin position="22"/>
        <end position="265"/>
    </location>
</feature>
<keyword evidence="5" id="KW-1185">Reference proteome</keyword>
<dbReference type="PANTHER" id="PTHR45727">
    <property type="entry name" value="NPC INTRACELLULAR CHOLESTEROL TRANSPORTER 1"/>
    <property type="match status" value="1"/>
</dbReference>
<dbReference type="AlphaFoldDB" id="A0A8K0JXZ1"/>
<sequence>FSPSNAAGSTVSPATEDSSEEGHCIWYGQCHKSGIKQQNCYYNGTAKPLTDKKGIDILQKWCPEFLESVGGVNGAKTCCNSAMLASLDSNVNLAANFLKRCPSCLHNLVSHICHLTCSPHQSSFLNVTELQTNEKGQEYVTALDIYVSDTYVSGTYNSCAQVSVPSTGYLAMDLMCGDWGASRCTPYRWFRFMGDEESNSYAPFQMTYIYSNEEVDNFTPLSPPIIPCSKPLNNDTPACSCVDCERSCPAPPPPAPKPNPWLIFGEDGYTIAAALLFVIGSIAFLLAVLCFSGRGESLASLVRRHRAEEVGHAVGQRLAAGLSQSRSVAPDDEEASPLQSKRSSM</sequence>
<evidence type="ECO:0000259" key="3">
    <source>
        <dbReference type="Pfam" id="PF16414"/>
    </source>
</evidence>
<dbReference type="GO" id="GO:0015918">
    <property type="term" value="P:sterol transport"/>
    <property type="evidence" value="ECO:0007669"/>
    <property type="project" value="TreeGrafter"/>
</dbReference>
<keyword evidence="2" id="KW-0472">Membrane</keyword>
<dbReference type="GO" id="GO:0042632">
    <property type="term" value="P:cholesterol homeostasis"/>
    <property type="evidence" value="ECO:0007669"/>
    <property type="project" value="TreeGrafter"/>
</dbReference>
<name>A0A8K0JXZ1_LADFU</name>
<comment type="caution">
    <text evidence="4">The sequence shown here is derived from an EMBL/GenBank/DDBJ whole genome shotgun (WGS) entry which is preliminary data.</text>
</comment>
<dbReference type="PANTHER" id="PTHR45727:SF2">
    <property type="entry name" value="NPC INTRACELLULAR CHOLESTEROL TRANSPORTER 1"/>
    <property type="match status" value="1"/>
</dbReference>